<feature type="domain" description="F-box" evidence="1">
    <location>
        <begin position="47"/>
        <end position="93"/>
    </location>
</feature>
<dbReference type="EMBL" id="MCFD01000001">
    <property type="protein sequence ID" value="ORX73845.1"/>
    <property type="molecule type" value="Genomic_DNA"/>
</dbReference>
<dbReference type="Pfam" id="PF00646">
    <property type="entry name" value="F-box"/>
    <property type="match status" value="1"/>
</dbReference>
<dbReference type="SUPFAM" id="SSF81383">
    <property type="entry name" value="F-box domain"/>
    <property type="match status" value="1"/>
</dbReference>
<name>A0A1Y1WKE4_9FUNG</name>
<proteinExistence type="predicted"/>
<sequence length="226" mass="25414">MHELASRFAHLSQVDRLECLRDILGSLSLYETAKAKKLLLRSSGEKFDILLSIPEVISTHTLSYLDLADMRTCTQVSRGWYNLVHSNRVLHQAVKRHMADSHPPPSLMHDTSAIFHWLNRRDLAWRRESAGASRVLTYRCPEQWRAAAGGLLYVVERCSECGRWNEDSIGGPSCFATPSTALRLAICAESGLVICSTLLRHIPGILARRQKVHAVDSPDKQHNQGH</sequence>
<dbReference type="GeneID" id="63808371"/>
<reference evidence="2 3" key="1">
    <citation type="submission" date="2016-07" db="EMBL/GenBank/DDBJ databases">
        <title>Pervasive Adenine N6-methylation of Active Genes in Fungi.</title>
        <authorList>
            <consortium name="DOE Joint Genome Institute"/>
            <person name="Mondo S.J."/>
            <person name="Dannebaum R.O."/>
            <person name="Kuo R.C."/>
            <person name="Labutti K."/>
            <person name="Haridas S."/>
            <person name="Kuo A."/>
            <person name="Salamov A."/>
            <person name="Ahrendt S.R."/>
            <person name="Lipzen A."/>
            <person name="Sullivan W."/>
            <person name="Andreopoulos W.B."/>
            <person name="Clum A."/>
            <person name="Lindquist E."/>
            <person name="Daum C."/>
            <person name="Ramamoorthy G.K."/>
            <person name="Gryganskyi A."/>
            <person name="Culley D."/>
            <person name="Magnuson J.K."/>
            <person name="James T.Y."/>
            <person name="O'Malley M.A."/>
            <person name="Stajich J.E."/>
            <person name="Spatafora J.W."/>
            <person name="Visel A."/>
            <person name="Grigoriev I.V."/>
        </authorList>
    </citation>
    <scope>NUCLEOTIDE SEQUENCE [LARGE SCALE GENOMIC DNA]</scope>
    <source>
        <strain evidence="2 3">ATCC 12442</strain>
    </source>
</reference>
<protein>
    <recommendedName>
        <fullName evidence="1">F-box domain-containing protein</fullName>
    </recommendedName>
</protein>
<evidence type="ECO:0000313" key="3">
    <source>
        <dbReference type="Proteomes" id="UP000193922"/>
    </source>
</evidence>
<gene>
    <name evidence="2" type="ORF">DL89DRAFT_4825</name>
</gene>
<dbReference type="RefSeq" id="XP_040747056.1">
    <property type="nucleotide sequence ID" value="XM_040891723.1"/>
</dbReference>
<dbReference type="Proteomes" id="UP000193922">
    <property type="component" value="Unassembled WGS sequence"/>
</dbReference>
<accession>A0A1Y1WKE4</accession>
<evidence type="ECO:0000259" key="1">
    <source>
        <dbReference type="PROSITE" id="PS50181"/>
    </source>
</evidence>
<organism evidence="2 3">
    <name type="scientific">Linderina pennispora</name>
    <dbReference type="NCBI Taxonomy" id="61395"/>
    <lineage>
        <taxon>Eukaryota</taxon>
        <taxon>Fungi</taxon>
        <taxon>Fungi incertae sedis</taxon>
        <taxon>Zoopagomycota</taxon>
        <taxon>Kickxellomycotina</taxon>
        <taxon>Kickxellomycetes</taxon>
        <taxon>Kickxellales</taxon>
        <taxon>Kickxellaceae</taxon>
        <taxon>Linderina</taxon>
    </lineage>
</organism>
<dbReference type="Gene3D" id="1.20.1280.50">
    <property type="match status" value="1"/>
</dbReference>
<dbReference type="PROSITE" id="PS50181">
    <property type="entry name" value="FBOX"/>
    <property type="match status" value="1"/>
</dbReference>
<keyword evidence="3" id="KW-1185">Reference proteome</keyword>
<dbReference type="AlphaFoldDB" id="A0A1Y1WKE4"/>
<comment type="caution">
    <text evidence="2">The sequence shown here is derived from an EMBL/GenBank/DDBJ whole genome shotgun (WGS) entry which is preliminary data.</text>
</comment>
<dbReference type="InterPro" id="IPR001810">
    <property type="entry name" value="F-box_dom"/>
</dbReference>
<evidence type="ECO:0000313" key="2">
    <source>
        <dbReference type="EMBL" id="ORX73845.1"/>
    </source>
</evidence>
<dbReference type="InterPro" id="IPR036047">
    <property type="entry name" value="F-box-like_dom_sf"/>
</dbReference>